<proteinExistence type="predicted"/>
<comment type="caution">
    <text evidence="2">The sequence shown here is derived from an EMBL/GenBank/DDBJ whole genome shotgun (WGS) entry which is preliminary data.</text>
</comment>
<dbReference type="Gene3D" id="3.90.550.10">
    <property type="entry name" value="Spore Coat Polysaccharide Biosynthesis Protein SpsA, Chain A"/>
    <property type="match status" value="1"/>
</dbReference>
<evidence type="ECO:0000313" key="2">
    <source>
        <dbReference type="EMBL" id="PND04962.1"/>
    </source>
</evidence>
<dbReference type="AlphaFoldDB" id="A0AAX0WMQ2"/>
<evidence type="ECO:0000259" key="1">
    <source>
        <dbReference type="Pfam" id="PF00535"/>
    </source>
</evidence>
<dbReference type="PANTHER" id="PTHR22916">
    <property type="entry name" value="GLYCOSYLTRANSFERASE"/>
    <property type="match status" value="1"/>
</dbReference>
<name>A0AAX0WMQ2_9BACT</name>
<reference evidence="2 3" key="1">
    <citation type="journal article" date="2017" name="BMC Genomics">
        <title>Genome sequencing of 39 Akkermansia muciniphila isolates reveals its population structure, genomic and functional diverisity, and global distribution in mammalian gut microbiotas.</title>
        <authorList>
            <person name="Guo X."/>
            <person name="Li S."/>
            <person name="Zhang J."/>
            <person name="Wu F."/>
            <person name="Li X."/>
            <person name="Wu D."/>
            <person name="Zhang M."/>
            <person name="Ou Z."/>
            <person name="Jie Z."/>
            <person name="Yan Q."/>
            <person name="Li P."/>
            <person name="Yi J."/>
            <person name="Peng Y."/>
        </authorList>
    </citation>
    <scope>NUCLEOTIDE SEQUENCE [LARGE SCALE GENOMIC DNA]</scope>
    <source>
        <strain evidence="2 3">GP28</strain>
    </source>
</reference>
<dbReference type="Proteomes" id="UP000236075">
    <property type="component" value="Unassembled WGS sequence"/>
</dbReference>
<dbReference type="GO" id="GO:0016758">
    <property type="term" value="F:hexosyltransferase activity"/>
    <property type="evidence" value="ECO:0007669"/>
    <property type="project" value="UniProtKB-ARBA"/>
</dbReference>
<dbReference type="SUPFAM" id="SSF53448">
    <property type="entry name" value="Nucleotide-diphospho-sugar transferases"/>
    <property type="match status" value="1"/>
</dbReference>
<dbReference type="InterPro" id="IPR029044">
    <property type="entry name" value="Nucleotide-diphossugar_trans"/>
</dbReference>
<keyword evidence="2" id="KW-0808">Transferase</keyword>
<dbReference type="Pfam" id="PF00535">
    <property type="entry name" value="Glycos_transf_2"/>
    <property type="match status" value="1"/>
</dbReference>
<sequence length="258" mass="29199">MKISVITVCYNSIATLQDTLESILRQTYPDVESIVVDGASKDGTVELIEKYSHQFSGRMKWLSEPDKGIYDAMNKGIGMATGDVIGFLNADDYYQDENVLEAIAEAFARHGKEAIHGNLHYINGAREIVRTWRGTEYTPGSFQRGWNPAHPTFYCKKDCFTRYGGFDPAIGSAADFELMMRFIEKNRISTAYIDRDMVFMRTGGSSTAGLRAILRNTRQNKQAFKKNGIPYPWHYGVTRLLAKAGSMRNPILYLFKTR</sequence>
<accession>A0AAX0WMQ2</accession>
<dbReference type="EMBL" id="PJLB01000004">
    <property type="protein sequence ID" value="PND04962.1"/>
    <property type="molecule type" value="Genomic_DNA"/>
</dbReference>
<gene>
    <name evidence="2" type="ORF">CXT95_00585</name>
</gene>
<protein>
    <submittedName>
        <fullName evidence="2">Glycosyl transferase</fullName>
    </submittedName>
</protein>
<evidence type="ECO:0000313" key="3">
    <source>
        <dbReference type="Proteomes" id="UP000236075"/>
    </source>
</evidence>
<feature type="domain" description="Glycosyltransferase 2-like" evidence="1">
    <location>
        <begin position="4"/>
        <end position="130"/>
    </location>
</feature>
<dbReference type="RefSeq" id="WP_102747899.1">
    <property type="nucleotide sequence ID" value="NZ_PJLB01000004.1"/>
</dbReference>
<organism evidence="2 3">
    <name type="scientific">Akkermansia muciniphila</name>
    <dbReference type="NCBI Taxonomy" id="239935"/>
    <lineage>
        <taxon>Bacteria</taxon>
        <taxon>Pseudomonadati</taxon>
        <taxon>Verrucomicrobiota</taxon>
        <taxon>Verrucomicrobiia</taxon>
        <taxon>Verrucomicrobiales</taxon>
        <taxon>Akkermansiaceae</taxon>
        <taxon>Akkermansia</taxon>
    </lineage>
</organism>
<dbReference type="InterPro" id="IPR001173">
    <property type="entry name" value="Glyco_trans_2-like"/>
</dbReference>
<dbReference type="CDD" id="cd06433">
    <property type="entry name" value="GT_2_WfgS_like"/>
    <property type="match status" value="1"/>
</dbReference>
<dbReference type="PANTHER" id="PTHR22916:SF3">
    <property type="entry name" value="UDP-GLCNAC:BETAGAL BETA-1,3-N-ACETYLGLUCOSAMINYLTRANSFERASE-LIKE PROTEIN 1"/>
    <property type="match status" value="1"/>
</dbReference>